<dbReference type="GO" id="GO:0003677">
    <property type="term" value="F:DNA binding"/>
    <property type="evidence" value="ECO:0007669"/>
    <property type="project" value="UniProtKB-UniRule"/>
</dbReference>
<evidence type="ECO:0000313" key="7">
    <source>
        <dbReference type="Proteomes" id="UP000070678"/>
    </source>
</evidence>
<dbReference type="InterPro" id="IPR036271">
    <property type="entry name" value="Tet_transcr_reg_TetR-rel_C_sf"/>
</dbReference>
<dbReference type="PANTHER" id="PTHR47506">
    <property type="entry name" value="TRANSCRIPTIONAL REGULATORY PROTEIN"/>
    <property type="match status" value="1"/>
</dbReference>
<dbReference type="SUPFAM" id="SSF48498">
    <property type="entry name" value="Tetracyclin repressor-like, C-terminal domain"/>
    <property type="match status" value="1"/>
</dbReference>
<proteinExistence type="predicted"/>
<dbReference type="Pfam" id="PF00440">
    <property type="entry name" value="TetR_N"/>
    <property type="match status" value="1"/>
</dbReference>
<evidence type="ECO:0000313" key="6">
    <source>
        <dbReference type="EMBL" id="KXT81018.1"/>
    </source>
</evidence>
<evidence type="ECO:0000256" key="3">
    <source>
        <dbReference type="ARBA" id="ARBA00023163"/>
    </source>
</evidence>
<keyword evidence="2 4" id="KW-0238">DNA-binding</keyword>
<gene>
    <name evidence="6" type="ORF">SORDD15_00901</name>
</gene>
<dbReference type="Gene3D" id="1.10.357.10">
    <property type="entry name" value="Tetracycline Repressor, domain 2"/>
    <property type="match status" value="1"/>
</dbReference>
<keyword evidence="1" id="KW-0805">Transcription regulation</keyword>
<dbReference type="SUPFAM" id="SSF46689">
    <property type="entry name" value="Homeodomain-like"/>
    <property type="match status" value="1"/>
</dbReference>
<evidence type="ECO:0000256" key="1">
    <source>
        <dbReference type="ARBA" id="ARBA00023015"/>
    </source>
</evidence>
<dbReference type="PROSITE" id="PS50977">
    <property type="entry name" value="HTH_TETR_2"/>
    <property type="match status" value="1"/>
</dbReference>
<name>A0A139NYI3_STROR</name>
<dbReference type="RefSeq" id="WP_061414882.1">
    <property type="nucleotide sequence ID" value="NZ_KQ969521.1"/>
</dbReference>
<feature type="DNA-binding region" description="H-T-H motif" evidence="4">
    <location>
        <begin position="28"/>
        <end position="47"/>
    </location>
</feature>
<dbReference type="EMBL" id="LQNX01000054">
    <property type="protein sequence ID" value="KXT81018.1"/>
    <property type="molecule type" value="Genomic_DNA"/>
</dbReference>
<dbReference type="Proteomes" id="UP000070678">
    <property type="component" value="Unassembled WGS sequence"/>
</dbReference>
<feature type="domain" description="HTH tetR-type" evidence="5">
    <location>
        <begin position="5"/>
        <end position="65"/>
    </location>
</feature>
<evidence type="ECO:0000256" key="2">
    <source>
        <dbReference type="ARBA" id="ARBA00023125"/>
    </source>
</evidence>
<evidence type="ECO:0000256" key="4">
    <source>
        <dbReference type="PROSITE-ProRule" id="PRU00335"/>
    </source>
</evidence>
<accession>A0A139NYI3</accession>
<dbReference type="OrthoDB" id="9809772at2"/>
<dbReference type="InterPro" id="IPR001647">
    <property type="entry name" value="HTH_TetR"/>
</dbReference>
<dbReference type="AlphaFoldDB" id="A0A139NYI3"/>
<dbReference type="PRINTS" id="PR00455">
    <property type="entry name" value="HTHTETR"/>
</dbReference>
<dbReference type="InterPro" id="IPR009057">
    <property type="entry name" value="Homeodomain-like_sf"/>
</dbReference>
<comment type="caution">
    <text evidence="6">The sequence shown here is derived from an EMBL/GenBank/DDBJ whole genome shotgun (WGS) entry which is preliminary data.</text>
</comment>
<dbReference type="PANTHER" id="PTHR47506:SF1">
    <property type="entry name" value="HTH-TYPE TRANSCRIPTIONAL REGULATOR YJDC"/>
    <property type="match status" value="1"/>
</dbReference>
<sequence>MKKVGETEGKIIQLATDLIQKRGVNGFSFADIATKIGIKKASIHYYFPSKQDLVLRVIALYSENFAYDLQMIKDRETNLTDRLSQFAGLYRRNLETDKLCLCTMLSTESQSLSEPINQAVAAFFQMNHDWLHEVFKETTLSSQEAQEFFAMVQGLQVLARASQDLASFDQVIQTKINQLQKK</sequence>
<keyword evidence="3" id="KW-0804">Transcription</keyword>
<organism evidence="6 7">
    <name type="scientific">Streptococcus oralis</name>
    <dbReference type="NCBI Taxonomy" id="1303"/>
    <lineage>
        <taxon>Bacteria</taxon>
        <taxon>Bacillati</taxon>
        <taxon>Bacillota</taxon>
        <taxon>Bacilli</taxon>
        <taxon>Lactobacillales</taxon>
        <taxon>Streptococcaceae</taxon>
        <taxon>Streptococcus</taxon>
    </lineage>
</organism>
<reference evidence="6 7" key="1">
    <citation type="submission" date="2016-01" db="EMBL/GenBank/DDBJ databases">
        <title>Highly variable Streptococcus oralis are common among viridans streptococci isolated from primates.</title>
        <authorList>
            <person name="Denapaite D."/>
            <person name="Rieger M."/>
            <person name="Koendgen S."/>
            <person name="Brueckner R."/>
            <person name="Ochigava I."/>
            <person name="Kappeler P."/>
            <person name="Maetz-Rensing K."/>
            <person name="Leendertz F."/>
            <person name="Hakenbeck R."/>
        </authorList>
    </citation>
    <scope>NUCLEOTIDE SEQUENCE [LARGE SCALE GENOMIC DNA]</scope>
    <source>
        <strain evidence="6 7">DD15</strain>
    </source>
</reference>
<protein>
    <submittedName>
        <fullName evidence="6">Transcriptional regulator, TetR family</fullName>
    </submittedName>
</protein>
<dbReference type="PATRIC" id="fig|1303.78.peg.962"/>
<evidence type="ECO:0000259" key="5">
    <source>
        <dbReference type="PROSITE" id="PS50977"/>
    </source>
</evidence>